<evidence type="ECO:0000313" key="3">
    <source>
        <dbReference type="Proteomes" id="UP000297288"/>
    </source>
</evidence>
<dbReference type="Proteomes" id="UP000297288">
    <property type="component" value="Unassembled WGS sequence"/>
</dbReference>
<dbReference type="EMBL" id="SRME01000014">
    <property type="protein sequence ID" value="TGG85866.1"/>
    <property type="molecule type" value="Genomic_DNA"/>
</dbReference>
<name>A0A4Z0VWR7_9BACT</name>
<feature type="transmembrane region" description="Helical" evidence="1">
    <location>
        <begin position="53"/>
        <end position="72"/>
    </location>
</feature>
<keyword evidence="1" id="KW-1133">Transmembrane helix</keyword>
<organism evidence="2 3">
    <name type="scientific">Geotoga petraea</name>
    <dbReference type="NCBI Taxonomy" id="28234"/>
    <lineage>
        <taxon>Bacteria</taxon>
        <taxon>Thermotogati</taxon>
        <taxon>Thermotogota</taxon>
        <taxon>Thermotogae</taxon>
        <taxon>Petrotogales</taxon>
        <taxon>Petrotogaceae</taxon>
        <taxon>Geotoga</taxon>
    </lineage>
</organism>
<evidence type="ECO:0008006" key="4">
    <source>
        <dbReference type="Google" id="ProtNLM"/>
    </source>
</evidence>
<sequence length="205" mass="24056">MFAINLLLAHLVSDFAFTNIFSEKLTKKDNTLYHIIWVIIAFLAFTFDSLGSMTSILIISLSIIFHVVWDLYRIKVNSTPLKEFSVILIFFVISFFTKGIFENSYLSLIFQYYLLGLVLVTGLVTYLFRFFKVLPLEKKDTTGMTERMVLFIFLVNQMYLYAIITVIVGITYKYIFEKFRNKEIFFSPIIGFIFSLLWLLLLNNI</sequence>
<dbReference type="AlphaFoldDB" id="A0A4Z0VWR7"/>
<feature type="transmembrane region" description="Helical" evidence="1">
    <location>
        <begin position="107"/>
        <end position="128"/>
    </location>
</feature>
<keyword evidence="1" id="KW-0812">Transmembrane</keyword>
<accession>A0A4Z0VWR7</accession>
<feature type="transmembrane region" description="Helical" evidence="1">
    <location>
        <begin position="184"/>
        <end position="202"/>
    </location>
</feature>
<keyword evidence="1" id="KW-0472">Membrane</keyword>
<dbReference type="OrthoDB" id="48428at2"/>
<feature type="transmembrane region" description="Helical" evidence="1">
    <location>
        <begin position="84"/>
        <end position="101"/>
    </location>
</feature>
<reference evidence="2 3" key="1">
    <citation type="submission" date="2019-04" db="EMBL/GenBank/DDBJ databases">
        <title>Draft genome sequence data and analysis of a Fermenting Bacterium, Geotoga petraea strain HO-Geo1, isolated from heavy-oil petroleum reservoir in Russia.</title>
        <authorList>
            <person name="Grouzdev D.S."/>
            <person name="Semenova E.M."/>
            <person name="Sokolova D.S."/>
            <person name="Tourova T.P."/>
            <person name="Poltaraus A.B."/>
            <person name="Nazina T.N."/>
        </authorList>
    </citation>
    <scope>NUCLEOTIDE SEQUENCE [LARGE SCALE GENOMIC DNA]</scope>
    <source>
        <strain evidence="2 3">HO-Geo1</strain>
    </source>
</reference>
<dbReference type="RefSeq" id="WP_135403264.1">
    <property type="nucleotide sequence ID" value="NZ_SRME01000014.1"/>
</dbReference>
<comment type="caution">
    <text evidence="2">The sequence shown here is derived from an EMBL/GenBank/DDBJ whole genome shotgun (WGS) entry which is preliminary data.</text>
</comment>
<gene>
    <name evidence="2" type="ORF">E4650_10185</name>
</gene>
<feature type="transmembrane region" description="Helical" evidence="1">
    <location>
        <begin position="149"/>
        <end position="172"/>
    </location>
</feature>
<protein>
    <recommendedName>
        <fullName evidence="4">DUF3307 domain-containing protein</fullName>
    </recommendedName>
</protein>
<evidence type="ECO:0000256" key="1">
    <source>
        <dbReference type="SAM" id="Phobius"/>
    </source>
</evidence>
<evidence type="ECO:0000313" key="2">
    <source>
        <dbReference type="EMBL" id="TGG85866.1"/>
    </source>
</evidence>
<proteinExistence type="predicted"/>